<keyword evidence="1" id="KW-0812">Transmembrane</keyword>
<comment type="caution">
    <text evidence="2">The sequence shown here is derived from an EMBL/GenBank/DDBJ whole genome shotgun (WGS) entry which is preliminary data.</text>
</comment>
<name>A0A6P1ZCF3_9BACT</name>
<evidence type="ECO:0000256" key="1">
    <source>
        <dbReference type="SAM" id="Phobius"/>
    </source>
</evidence>
<gene>
    <name evidence="2" type="ORF">DQK91_18855</name>
</gene>
<reference evidence="2 3" key="1">
    <citation type="submission" date="2018-06" db="EMBL/GenBank/DDBJ databases">
        <title>Complete genome of Desulfovibrio marinus P48SEP.</title>
        <authorList>
            <person name="Crispim J.S."/>
            <person name="Vidigal P.M.P."/>
            <person name="Silva L.C.F."/>
            <person name="Araujo L.C."/>
            <person name="Laguardia C.N."/>
            <person name="Dias R.S."/>
            <person name="Sousa M.P."/>
            <person name="Paula S.O."/>
            <person name="Silva C."/>
        </authorList>
    </citation>
    <scope>NUCLEOTIDE SEQUENCE [LARGE SCALE GENOMIC DNA]</scope>
    <source>
        <strain evidence="2 3">P48SEP</strain>
    </source>
</reference>
<keyword evidence="1" id="KW-0472">Membrane</keyword>
<sequence length="77" mass="8515">MEISHPWIDLIFFLAGGALVFAAMYVGYVMGQRTVVRILPGKACDDETKLTAVSPSPSKVSFDDFAGDAWDKDMREE</sequence>
<feature type="transmembrane region" description="Helical" evidence="1">
    <location>
        <begin position="6"/>
        <end position="28"/>
    </location>
</feature>
<keyword evidence="1" id="KW-1133">Transmembrane helix</keyword>
<proteinExistence type="predicted"/>
<dbReference type="Proteomes" id="UP000434052">
    <property type="component" value="Unassembled WGS sequence"/>
</dbReference>
<evidence type="ECO:0000313" key="2">
    <source>
        <dbReference type="EMBL" id="TVM31171.1"/>
    </source>
</evidence>
<evidence type="ECO:0000313" key="3">
    <source>
        <dbReference type="Proteomes" id="UP000434052"/>
    </source>
</evidence>
<organism evidence="2 3">
    <name type="scientific">Oceanidesulfovibrio marinus</name>
    <dbReference type="NCBI Taxonomy" id="370038"/>
    <lineage>
        <taxon>Bacteria</taxon>
        <taxon>Pseudomonadati</taxon>
        <taxon>Thermodesulfobacteriota</taxon>
        <taxon>Desulfovibrionia</taxon>
        <taxon>Desulfovibrionales</taxon>
        <taxon>Desulfovibrionaceae</taxon>
        <taxon>Oceanidesulfovibrio</taxon>
    </lineage>
</organism>
<dbReference type="EMBL" id="QMIF01000017">
    <property type="protein sequence ID" value="TVM31171.1"/>
    <property type="molecule type" value="Genomic_DNA"/>
</dbReference>
<accession>A0A6P1ZCF3</accession>
<protein>
    <submittedName>
        <fullName evidence="2">Uncharacterized protein</fullName>
    </submittedName>
</protein>
<dbReference type="AlphaFoldDB" id="A0A6P1ZCF3"/>
<dbReference type="RefSeq" id="WP_144306957.1">
    <property type="nucleotide sequence ID" value="NZ_QMIF01000017.1"/>
</dbReference>